<accession>A0A9J6F7C4</accession>
<dbReference type="AlphaFoldDB" id="A0A9J6F7C4"/>
<name>A0A9J6F7C4_HAELO</name>
<dbReference type="Proteomes" id="UP000821853">
    <property type="component" value="Chromosome 1"/>
</dbReference>
<dbReference type="EMBL" id="JABSTR010000001">
    <property type="protein sequence ID" value="KAH9361734.1"/>
    <property type="molecule type" value="Genomic_DNA"/>
</dbReference>
<dbReference type="Pfam" id="PF20700">
    <property type="entry name" value="Mutator"/>
    <property type="match status" value="1"/>
</dbReference>
<dbReference type="OMA" id="SHESECM"/>
<keyword evidence="3" id="KW-1185">Reference proteome</keyword>
<evidence type="ECO:0000313" key="3">
    <source>
        <dbReference type="Proteomes" id="UP000821853"/>
    </source>
</evidence>
<dbReference type="InterPro" id="IPR049012">
    <property type="entry name" value="Mutator_transp_dom"/>
</dbReference>
<comment type="caution">
    <text evidence="2">The sequence shown here is derived from an EMBL/GenBank/DDBJ whole genome shotgun (WGS) entry which is preliminary data.</text>
</comment>
<proteinExistence type="predicted"/>
<dbReference type="OrthoDB" id="6429571at2759"/>
<organism evidence="2 3">
    <name type="scientific">Haemaphysalis longicornis</name>
    <name type="common">Bush tick</name>
    <dbReference type="NCBI Taxonomy" id="44386"/>
    <lineage>
        <taxon>Eukaryota</taxon>
        <taxon>Metazoa</taxon>
        <taxon>Ecdysozoa</taxon>
        <taxon>Arthropoda</taxon>
        <taxon>Chelicerata</taxon>
        <taxon>Arachnida</taxon>
        <taxon>Acari</taxon>
        <taxon>Parasitiformes</taxon>
        <taxon>Ixodida</taxon>
        <taxon>Ixodoidea</taxon>
        <taxon>Ixodidae</taxon>
        <taxon>Haemaphysalinae</taxon>
        <taxon>Haemaphysalis</taxon>
    </lineage>
</organism>
<gene>
    <name evidence="2" type="ORF">HPB48_005113</name>
</gene>
<sequence length="466" mass="51655">MQVAEAQASSVRASLREVSATERKLSFTKSQEELPESSDDHFLLVQASALNSMVEHALCPVCMEKGLFVQHGAEFGLATKMELSCRSCGTKLHSQWSSGRIEGAKTFEVNIRSMQAMKGIGKGATALNDFWSTMNVSKRGLHHKTYQKHLKNIFKPAAEAAARSIFDCAVEAVKKVYAEMEVTLSKNITVVYDGTWLTRGHASHIGVGCVIEFYTGLVLDCQVLSNFCLGCSLGPQETDPKYNEWKRTHQCQKNTDVAAGRMEVEAALLLFGRSLEKNGLRYTTIVCDGDSRTYLALCHEEVYGFIPLTKEDCINHVKKRMGTQLRAVIKKGLKGVPLGGRGGLTQDLIKKLTTYYGLALRNNSEVPDMQRAVMATFYHVTSTDEEPHHELCPPGPLSWCKHRSAEAEGEPQPAHKYRLSRHVAEALLPVYQRLSDPQLLARCQGGKDTECRRKPALGYMVTALKG</sequence>
<reference evidence="2 3" key="1">
    <citation type="journal article" date="2020" name="Cell">
        <title>Large-Scale Comparative Analyses of Tick Genomes Elucidate Their Genetic Diversity and Vector Capacities.</title>
        <authorList>
            <consortium name="Tick Genome and Microbiome Consortium (TIGMIC)"/>
            <person name="Jia N."/>
            <person name="Wang J."/>
            <person name="Shi W."/>
            <person name="Du L."/>
            <person name="Sun Y."/>
            <person name="Zhan W."/>
            <person name="Jiang J.F."/>
            <person name="Wang Q."/>
            <person name="Zhang B."/>
            <person name="Ji P."/>
            <person name="Bell-Sakyi L."/>
            <person name="Cui X.M."/>
            <person name="Yuan T.T."/>
            <person name="Jiang B.G."/>
            <person name="Yang W.F."/>
            <person name="Lam T.T."/>
            <person name="Chang Q.C."/>
            <person name="Ding S.J."/>
            <person name="Wang X.J."/>
            <person name="Zhu J.G."/>
            <person name="Ruan X.D."/>
            <person name="Zhao L."/>
            <person name="Wei J.T."/>
            <person name="Ye R.Z."/>
            <person name="Que T.C."/>
            <person name="Du C.H."/>
            <person name="Zhou Y.H."/>
            <person name="Cheng J.X."/>
            <person name="Dai P.F."/>
            <person name="Guo W.B."/>
            <person name="Han X.H."/>
            <person name="Huang E.J."/>
            <person name="Li L.F."/>
            <person name="Wei W."/>
            <person name="Gao Y.C."/>
            <person name="Liu J.Z."/>
            <person name="Shao H.Z."/>
            <person name="Wang X."/>
            <person name="Wang C.C."/>
            <person name="Yang T.C."/>
            <person name="Huo Q.B."/>
            <person name="Li W."/>
            <person name="Chen H.Y."/>
            <person name="Chen S.E."/>
            <person name="Zhou L.G."/>
            <person name="Ni X.B."/>
            <person name="Tian J.H."/>
            <person name="Sheng Y."/>
            <person name="Liu T."/>
            <person name="Pan Y.S."/>
            <person name="Xia L.Y."/>
            <person name="Li J."/>
            <person name="Zhao F."/>
            <person name="Cao W.C."/>
        </authorList>
    </citation>
    <scope>NUCLEOTIDE SEQUENCE [LARGE SCALE GENOMIC DNA]</scope>
    <source>
        <strain evidence="2">HaeL-2018</strain>
    </source>
</reference>
<evidence type="ECO:0000313" key="2">
    <source>
        <dbReference type="EMBL" id="KAH9361734.1"/>
    </source>
</evidence>
<evidence type="ECO:0000259" key="1">
    <source>
        <dbReference type="Pfam" id="PF20700"/>
    </source>
</evidence>
<feature type="domain" description="Mutator-like transposase" evidence="1">
    <location>
        <begin position="51"/>
        <end position="400"/>
    </location>
</feature>
<protein>
    <recommendedName>
        <fullName evidence="1">Mutator-like transposase domain-containing protein</fullName>
    </recommendedName>
</protein>
<dbReference type="VEuPathDB" id="VectorBase:HLOH_047982"/>